<reference evidence="3 4" key="1">
    <citation type="submission" date="2024-06" db="EMBL/GenBank/DDBJ databases">
        <title>Flavobacterium spp. isolated from glacier.</title>
        <authorList>
            <person name="Han D."/>
        </authorList>
    </citation>
    <scope>NUCLEOTIDE SEQUENCE [LARGE SCALE GENOMIC DNA]</scope>
    <source>
        <strain evidence="3 4">LS2P90</strain>
    </source>
</reference>
<feature type="domain" description="Abortive phage infection protein C-terminal" evidence="1">
    <location>
        <begin position="265"/>
        <end position="580"/>
    </location>
</feature>
<dbReference type="InterPro" id="IPR055101">
    <property type="entry name" value="AIPR_N"/>
</dbReference>
<evidence type="ECO:0000259" key="1">
    <source>
        <dbReference type="Pfam" id="PF10592"/>
    </source>
</evidence>
<comment type="caution">
    <text evidence="3">The sequence shown here is derived from an EMBL/GenBank/DDBJ whole genome shotgun (WGS) entry which is preliminary data.</text>
</comment>
<keyword evidence="4" id="KW-1185">Reference proteome</keyword>
<dbReference type="RefSeq" id="WP_379853676.1">
    <property type="nucleotide sequence ID" value="NZ_JBHZPZ010000003.1"/>
</dbReference>
<evidence type="ECO:0000259" key="2">
    <source>
        <dbReference type="Pfam" id="PF22879"/>
    </source>
</evidence>
<dbReference type="Pfam" id="PF10592">
    <property type="entry name" value="AIPR"/>
    <property type="match status" value="1"/>
</dbReference>
<organism evidence="3 4">
    <name type="scientific">Flavobacterium xylosi</name>
    <dbReference type="NCBI Taxonomy" id="3230415"/>
    <lineage>
        <taxon>Bacteria</taxon>
        <taxon>Pseudomonadati</taxon>
        <taxon>Bacteroidota</taxon>
        <taxon>Flavobacteriia</taxon>
        <taxon>Flavobacteriales</taxon>
        <taxon>Flavobacteriaceae</taxon>
        <taxon>Flavobacterium</taxon>
    </lineage>
</organism>
<dbReference type="EMBL" id="JBHZPZ010000003">
    <property type="protein sequence ID" value="MFE3867026.1"/>
    <property type="molecule type" value="Genomic_DNA"/>
</dbReference>
<evidence type="ECO:0000313" key="4">
    <source>
        <dbReference type="Proteomes" id="UP001600109"/>
    </source>
</evidence>
<sequence>MEIQEFLKYRSDLIKESQDEDGFINESSFINCIIPSMLDAKLIDSEDFTETYYSSEIDGSQVKINGYIINDSGERLQLFILNDESISLDNKNLEISLKDYYDGIFKKAANFTNKAIKGHLNEIQDVGAINALINQMSSSLGADQFDVIEIFLVSATATIENRGQIPQPKRIDFKDETIKIKYTKNRETVEKEILVIKRLVDLNFLYGVMISQGNREQLVINFEEQFDYKIEAIKAADEVNFESYLCVLPAEILAQLYKRYSSRLLEKNVRSFLQFRGVNLGMRKTLTKDPEKFIAFNNGLTITANEKEIEIINNKTYIKSLSDFQIVNGGQTTASIYFSQKDGIDVSKVKVMAKINVAKNVSEQELDDLISSISEFSNSQSKVSTVDLRSRSPQLNKIKALSESILTPTGRKWFFEKSKGEFNTKLRIAGASGKNRIEKEYPKEFRFTKEQLGKYYSSWGDEPYKVKKGGEAIFRKFLEDISSEENSKKVNIDRNFYELLISKIILFKSLENIHGTRNNAIGQLRSAVVPYAISVLYAHTESNKKNDKTFDLSKLWNKEGVEDDLVVYLKLLMILINDLIKKYAKSDDLGEYSKKRELWDDISTSKEIAEFLQSNNSLQIFDKYSISKKELEKKLKSKSKSKEVDFKLLNDYINIHSKTTEFYKKMNSLLWEHITDNEKDKLSNISARIQQREDLTPELVSFEENIIQKTRTNQPEIFDNINYENNKLLEDTFDYVVKKYNSSIDKSENVISVFEKVGSIAKIKGVKYDSVFSEIGKTLNDGFSPTTKQIYYASYYVSTINEIN</sequence>
<dbReference type="InterPro" id="IPR018891">
    <property type="entry name" value="AIPR_C"/>
</dbReference>
<accession>A0ABW6HSQ2</accession>
<dbReference type="Proteomes" id="UP001600109">
    <property type="component" value="Unassembled WGS sequence"/>
</dbReference>
<name>A0ABW6HSQ2_9FLAO</name>
<proteinExistence type="predicted"/>
<evidence type="ECO:0000313" key="3">
    <source>
        <dbReference type="EMBL" id="MFE3867026.1"/>
    </source>
</evidence>
<feature type="domain" description="Abortive infection phage resistance protein N-terminal" evidence="2">
    <location>
        <begin position="45"/>
        <end position="158"/>
    </location>
</feature>
<gene>
    <name evidence="3" type="ORF">ACFX5E_02940</name>
</gene>
<dbReference type="Pfam" id="PF22879">
    <property type="entry name" value="AIPR_N"/>
    <property type="match status" value="1"/>
</dbReference>
<protein>
    <submittedName>
        <fullName evidence="3">AIPR family protein</fullName>
    </submittedName>
</protein>